<feature type="coiled-coil region" evidence="1">
    <location>
        <begin position="42"/>
        <end position="112"/>
    </location>
</feature>
<evidence type="ECO:0000313" key="2">
    <source>
        <dbReference type="EMBL" id="SMD07562.1"/>
    </source>
</evidence>
<dbReference type="EMBL" id="FWXY01000029">
    <property type="protein sequence ID" value="SMD07562.1"/>
    <property type="molecule type" value="Genomic_DNA"/>
</dbReference>
<protein>
    <recommendedName>
        <fullName evidence="4">DUF2959 domain-containing protein</fullName>
    </recommendedName>
</protein>
<dbReference type="OrthoDB" id="9780401at2"/>
<keyword evidence="3" id="KW-1185">Reference proteome</keyword>
<dbReference type="AlphaFoldDB" id="A0A1W2EDU0"/>
<name>A0A1W2EDU0_9BACT</name>
<gene>
    <name evidence="2" type="ORF">SAMN02746065_1296</name>
</gene>
<sequence length="220" mass="24971">MKNSTSLSWRALFFVFIFSALCVSGCSQAYYGAMEKAGIHKRDILVERVEKARDAQATAQEEFKSALEQFESVVYLENTDLKLAYEETSAAYKDSEEAAKTVSERIDRVEDVAEALFVEWESELEQYNSAELKRLSRQKITETRSRYGKMLTVMHRAEQSMAPVLTTFHDNVLFLKHNLNAQAIGSLKGEFSQLQKQITSLIGEMNRAIASSNDFLAQLQ</sequence>
<dbReference type="Proteomes" id="UP000192418">
    <property type="component" value="Unassembled WGS sequence"/>
</dbReference>
<dbReference type="STRING" id="1121400.SAMN02746065_1296"/>
<organism evidence="2 3">
    <name type="scientific">Desulfocicer vacuolatum DSM 3385</name>
    <dbReference type="NCBI Taxonomy" id="1121400"/>
    <lineage>
        <taxon>Bacteria</taxon>
        <taxon>Pseudomonadati</taxon>
        <taxon>Thermodesulfobacteriota</taxon>
        <taxon>Desulfobacteria</taxon>
        <taxon>Desulfobacterales</taxon>
        <taxon>Desulfobacteraceae</taxon>
        <taxon>Desulfocicer</taxon>
    </lineage>
</organism>
<dbReference type="InterPro" id="IPR021342">
    <property type="entry name" value="DUF2959"/>
</dbReference>
<accession>A0A1W2EDU0</accession>
<proteinExistence type="predicted"/>
<keyword evidence="1" id="KW-0175">Coiled coil</keyword>
<evidence type="ECO:0000313" key="3">
    <source>
        <dbReference type="Proteomes" id="UP000192418"/>
    </source>
</evidence>
<evidence type="ECO:0000256" key="1">
    <source>
        <dbReference type="SAM" id="Coils"/>
    </source>
</evidence>
<reference evidence="2 3" key="1">
    <citation type="submission" date="2017-04" db="EMBL/GenBank/DDBJ databases">
        <authorList>
            <person name="Afonso C.L."/>
            <person name="Miller P.J."/>
            <person name="Scott M.A."/>
            <person name="Spackman E."/>
            <person name="Goraichik I."/>
            <person name="Dimitrov K.M."/>
            <person name="Suarez D.L."/>
            <person name="Swayne D.E."/>
        </authorList>
    </citation>
    <scope>NUCLEOTIDE SEQUENCE [LARGE SCALE GENOMIC DNA]</scope>
    <source>
        <strain evidence="2 3">DSM 3385</strain>
    </source>
</reference>
<dbReference type="Pfam" id="PF11172">
    <property type="entry name" value="DUF2959"/>
    <property type="match status" value="1"/>
</dbReference>
<evidence type="ECO:0008006" key="4">
    <source>
        <dbReference type="Google" id="ProtNLM"/>
    </source>
</evidence>
<dbReference type="RefSeq" id="WP_084071453.1">
    <property type="nucleotide sequence ID" value="NZ_FWXY01000029.1"/>
</dbReference>